<dbReference type="AlphaFoldDB" id="A0A815RQQ9"/>
<protein>
    <recommendedName>
        <fullName evidence="1">F-box domain-containing protein</fullName>
    </recommendedName>
</protein>
<dbReference type="InterPro" id="IPR032675">
    <property type="entry name" value="LRR_dom_sf"/>
</dbReference>
<dbReference type="Proteomes" id="UP000663823">
    <property type="component" value="Unassembled WGS sequence"/>
</dbReference>
<comment type="caution">
    <text evidence="2">The sequence shown here is derived from an EMBL/GenBank/DDBJ whole genome shotgun (WGS) entry which is preliminary data.</text>
</comment>
<reference evidence="2" key="1">
    <citation type="submission" date="2021-02" db="EMBL/GenBank/DDBJ databases">
        <authorList>
            <person name="Nowell W R."/>
        </authorList>
    </citation>
    <scope>NUCLEOTIDE SEQUENCE</scope>
</reference>
<dbReference type="InterPro" id="IPR001810">
    <property type="entry name" value="F-box_dom"/>
</dbReference>
<evidence type="ECO:0000313" key="4">
    <source>
        <dbReference type="Proteomes" id="UP000663882"/>
    </source>
</evidence>
<evidence type="ECO:0000313" key="3">
    <source>
        <dbReference type="EMBL" id="CAF3931095.1"/>
    </source>
</evidence>
<evidence type="ECO:0000313" key="2">
    <source>
        <dbReference type="EMBL" id="CAF1479618.1"/>
    </source>
</evidence>
<dbReference type="SUPFAM" id="SSF52047">
    <property type="entry name" value="RNI-like"/>
    <property type="match status" value="1"/>
</dbReference>
<dbReference type="EMBL" id="CAJOAX010005008">
    <property type="protein sequence ID" value="CAF3931095.1"/>
    <property type="molecule type" value="Genomic_DNA"/>
</dbReference>
<accession>A0A815RQQ9</accession>
<gene>
    <name evidence="3" type="ORF">OTI717_LOCUS25348</name>
    <name evidence="2" type="ORF">RFH988_LOCUS37926</name>
</gene>
<dbReference type="Proteomes" id="UP000663882">
    <property type="component" value="Unassembled WGS sequence"/>
</dbReference>
<dbReference type="Gene3D" id="3.80.10.10">
    <property type="entry name" value="Ribonuclease Inhibitor"/>
    <property type="match status" value="1"/>
</dbReference>
<dbReference type="EMBL" id="CAJNOO010008229">
    <property type="protein sequence ID" value="CAF1479618.1"/>
    <property type="molecule type" value="Genomic_DNA"/>
</dbReference>
<evidence type="ECO:0000259" key="1">
    <source>
        <dbReference type="PROSITE" id="PS50181"/>
    </source>
</evidence>
<organism evidence="2 4">
    <name type="scientific">Rotaria sordida</name>
    <dbReference type="NCBI Taxonomy" id="392033"/>
    <lineage>
        <taxon>Eukaryota</taxon>
        <taxon>Metazoa</taxon>
        <taxon>Spiralia</taxon>
        <taxon>Gnathifera</taxon>
        <taxon>Rotifera</taxon>
        <taxon>Eurotatoria</taxon>
        <taxon>Bdelloidea</taxon>
        <taxon>Philodinida</taxon>
        <taxon>Philodinidae</taxon>
        <taxon>Rotaria</taxon>
    </lineage>
</organism>
<dbReference type="OrthoDB" id="10007079at2759"/>
<proteinExistence type="predicted"/>
<dbReference type="PROSITE" id="PS50181">
    <property type="entry name" value="FBOX"/>
    <property type="match status" value="1"/>
</dbReference>
<feature type="domain" description="F-box" evidence="1">
    <location>
        <begin position="6"/>
        <end position="57"/>
    </location>
</feature>
<name>A0A815RQQ9_9BILA</name>
<sequence length="406" mass="47271">MATNTIPSIETLPVEIFHRIFDNLNAQTILFSIRSVDRLFRAVVSTYDRFSFDFKSISQSDFHLLCRLVNPQNVISLTLCNNDHTPNQLALFITLVRLRQFTRLHSVTFLGIDEVQFNKFLKSISVDSLTSFSLNIQNYDNRRKKTTSYLLSSIMSQKCLRKLELGINNDRLASVSWPLNCTIEYLIINENITYDNIYNMLVSFVQLHTLIIKQNFSIAKNIILTNSFPKLTSLTIEKLNTTVDNFESFLSMTPSLIKLKILGEGWILNGKQWEQIIQIHLPHLHNFQFSVSDNKPRAQTRDDLQLIIETFQSSFWTEHKKWFVACDFVRDRPHKIQLYSIPICKYVDRYEVSSEKVFISNSTIKFHNDPLITNNINKLILPLKETTTGYLDKGVCYIFIICILMK</sequence>